<reference evidence="1 2" key="1">
    <citation type="journal article" date="2016" name="Mol. Biol. Evol.">
        <title>Comparative Genomics of Early-Diverging Mushroom-Forming Fungi Provides Insights into the Origins of Lignocellulose Decay Capabilities.</title>
        <authorList>
            <person name="Nagy L.G."/>
            <person name="Riley R."/>
            <person name="Tritt A."/>
            <person name="Adam C."/>
            <person name="Daum C."/>
            <person name="Floudas D."/>
            <person name="Sun H."/>
            <person name="Yadav J.S."/>
            <person name="Pangilinan J."/>
            <person name="Larsson K.H."/>
            <person name="Matsuura K."/>
            <person name="Barry K."/>
            <person name="Labutti K."/>
            <person name="Kuo R."/>
            <person name="Ohm R.A."/>
            <person name="Bhattacharya S.S."/>
            <person name="Shirouzu T."/>
            <person name="Yoshinaga Y."/>
            <person name="Martin F.M."/>
            <person name="Grigoriev I.V."/>
            <person name="Hibbett D.S."/>
        </authorList>
    </citation>
    <scope>NUCLEOTIDE SEQUENCE [LARGE SCALE GENOMIC DNA]</scope>
    <source>
        <strain evidence="1 2">HHB14362 ss-1</strain>
    </source>
</reference>
<dbReference type="AlphaFoldDB" id="A0A165T1L2"/>
<evidence type="ECO:0000313" key="1">
    <source>
        <dbReference type="EMBL" id="KZT25998.1"/>
    </source>
</evidence>
<keyword evidence="2" id="KW-1185">Reference proteome</keyword>
<proteinExistence type="predicted"/>
<dbReference type="Proteomes" id="UP000076761">
    <property type="component" value="Unassembled WGS sequence"/>
</dbReference>
<organism evidence="1 2">
    <name type="scientific">Neolentinus lepideus HHB14362 ss-1</name>
    <dbReference type="NCBI Taxonomy" id="1314782"/>
    <lineage>
        <taxon>Eukaryota</taxon>
        <taxon>Fungi</taxon>
        <taxon>Dikarya</taxon>
        <taxon>Basidiomycota</taxon>
        <taxon>Agaricomycotina</taxon>
        <taxon>Agaricomycetes</taxon>
        <taxon>Gloeophyllales</taxon>
        <taxon>Gloeophyllaceae</taxon>
        <taxon>Neolentinus</taxon>
    </lineage>
</organism>
<gene>
    <name evidence="1" type="ORF">NEOLEDRAFT_1132487</name>
</gene>
<name>A0A165T1L2_9AGAM</name>
<protein>
    <submittedName>
        <fullName evidence="1">Uncharacterized protein</fullName>
    </submittedName>
</protein>
<evidence type="ECO:0000313" key="2">
    <source>
        <dbReference type="Proteomes" id="UP000076761"/>
    </source>
</evidence>
<dbReference type="InParanoid" id="A0A165T1L2"/>
<dbReference type="EMBL" id="KV425568">
    <property type="protein sequence ID" value="KZT25998.1"/>
    <property type="molecule type" value="Genomic_DNA"/>
</dbReference>
<sequence length="49" mass="5080">MAEFTLANAVCEIGAHCNAMDNVSKNTSGMLTLSSCSTAVAVKLLSSMR</sequence>
<accession>A0A165T1L2</accession>